<evidence type="ECO:0000259" key="4">
    <source>
        <dbReference type="PROSITE" id="PS50887"/>
    </source>
</evidence>
<dbReference type="InterPro" id="IPR029787">
    <property type="entry name" value="Nucleotide_cyclase"/>
</dbReference>
<dbReference type="GO" id="GO:0005886">
    <property type="term" value="C:plasma membrane"/>
    <property type="evidence" value="ECO:0007669"/>
    <property type="project" value="TreeGrafter"/>
</dbReference>
<dbReference type="InterPro" id="IPR043128">
    <property type="entry name" value="Rev_trsase/Diguanyl_cyclase"/>
</dbReference>
<dbReference type="AlphaFoldDB" id="U2ZZ73"/>
<evidence type="ECO:0000259" key="3">
    <source>
        <dbReference type="PROSITE" id="PS50113"/>
    </source>
</evidence>
<dbReference type="FunFam" id="3.30.70.270:FF:000001">
    <property type="entry name" value="Diguanylate cyclase domain protein"/>
    <property type="match status" value="1"/>
</dbReference>
<dbReference type="Pfam" id="PF08447">
    <property type="entry name" value="PAS_3"/>
    <property type="match status" value="1"/>
</dbReference>
<dbReference type="InterPro" id="IPR000700">
    <property type="entry name" value="PAS-assoc_C"/>
</dbReference>
<dbReference type="InterPro" id="IPR001610">
    <property type="entry name" value="PAC"/>
</dbReference>
<dbReference type="Proteomes" id="UP000016568">
    <property type="component" value="Unassembled WGS sequence"/>
</dbReference>
<sequence length="446" mass="48894">MREAQLEQRIGQQNAMLDASADCIKMLAPDGTLVHMNRTGCQSVGLPKTSILGVPWLPLLPEDVQTEGIEALAIARKGSPARFNGRSVTPDQQCQYWENSLTPMITPDGQLASIVCVSREVTAAYETLQSLKVSEERLSMAARVGGLGIWDYNIVDDRMHCDAAWYHIMGRDPAHPISSIGEFRSFIHPEDVERATEVVQTAAELVAQKADYGIVFRIVRPNGDIRWVRSAACLQTREGVAVRVVGFVIDITDAWRGELALRDANRALAAEKSSLARQTLEDPLTGIANRRHWDSELTRIFLHASETGKAMCVGMIDVDHFKSYNDRNGHLAGDVALQKVAKALHSVARQSDFVARYGGEEFAFVLMNAGDPSRMLDRFMAAIAHLAIPQAESPTGCMTISCGCVVAAPCEKLTPAQLLEASDKALYTAKTAGRNRYIVHTAAMLY</sequence>
<evidence type="ECO:0000313" key="5">
    <source>
        <dbReference type="EMBL" id="GAD50694.1"/>
    </source>
</evidence>
<dbReference type="InterPro" id="IPR013655">
    <property type="entry name" value="PAS_fold_3"/>
</dbReference>
<dbReference type="GO" id="GO:1902201">
    <property type="term" value="P:negative regulation of bacterial-type flagellum-dependent cell motility"/>
    <property type="evidence" value="ECO:0007669"/>
    <property type="project" value="TreeGrafter"/>
</dbReference>
<proteinExistence type="predicted"/>
<dbReference type="PROSITE" id="PS50887">
    <property type="entry name" value="GGDEF"/>
    <property type="match status" value="1"/>
</dbReference>
<evidence type="ECO:0000256" key="2">
    <source>
        <dbReference type="ARBA" id="ARBA00034247"/>
    </source>
</evidence>
<feature type="domain" description="GGDEF" evidence="4">
    <location>
        <begin position="309"/>
        <end position="442"/>
    </location>
</feature>
<dbReference type="eggNOG" id="COG3706">
    <property type="taxonomic scope" value="Bacteria"/>
</dbReference>
<dbReference type="InterPro" id="IPR013656">
    <property type="entry name" value="PAS_4"/>
</dbReference>
<dbReference type="SMART" id="SM00086">
    <property type="entry name" value="PAC"/>
    <property type="match status" value="2"/>
</dbReference>
<dbReference type="PROSITE" id="PS50113">
    <property type="entry name" value="PAC"/>
    <property type="match status" value="1"/>
</dbReference>
<reference evidence="5 6" key="1">
    <citation type="submission" date="2013-09" db="EMBL/GenBank/DDBJ databases">
        <title>Whole genome shotgun sequence of Novosphingobium tardaugens NBRC 16725.</title>
        <authorList>
            <person name="Isaki S."/>
            <person name="Hosoyama A."/>
            <person name="Tsuchikane K."/>
            <person name="Katsumata H."/>
            <person name="Ando Y."/>
            <person name="Yamazaki S."/>
            <person name="Fujita N."/>
        </authorList>
    </citation>
    <scope>NUCLEOTIDE SEQUENCE [LARGE SCALE GENOMIC DNA]</scope>
    <source>
        <strain evidence="5 6">NBRC 16725</strain>
    </source>
</reference>
<dbReference type="SUPFAM" id="SSF55073">
    <property type="entry name" value="Nucleotide cyclase"/>
    <property type="match status" value="1"/>
</dbReference>
<dbReference type="Gene3D" id="2.10.70.100">
    <property type="match status" value="1"/>
</dbReference>
<dbReference type="SMART" id="SM00267">
    <property type="entry name" value="GGDEF"/>
    <property type="match status" value="1"/>
</dbReference>
<dbReference type="InterPro" id="IPR000014">
    <property type="entry name" value="PAS"/>
</dbReference>
<dbReference type="Gene3D" id="3.30.450.20">
    <property type="entry name" value="PAS domain"/>
    <property type="match status" value="2"/>
</dbReference>
<comment type="catalytic activity">
    <reaction evidence="2">
        <text>2 GTP = 3',3'-c-di-GMP + 2 diphosphate</text>
        <dbReference type="Rhea" id="RHEA:24898"/>
        <dbReference type="ChEBI" id="CHEBI:33019"/>
        <dbReference type="ChEBI" id="CHEBI:37565"/>
        <dbReference type="ChEBI" id="CHEBI:58805"/>
        <dbReference type="EC" id="2.7.7.65"/>
    </reaction>
</comment>
<gene>
    <name evidence="5" type="ORF">NT2_11_00020</name>
</gene>
<dbReference type="CDD" id="cd01949">
    <property type="entry name" value="GGDEF"/>
    <property type="match status" value="1"/>
</dbReference>
<dbReference type="GO" id="GO:0043709">
    <property type="term" value="P:cell adhesion involved in single-species biofilm formation"/>
    <property type="evidence" value="ECO:0007669"/>
    <property type="project" value="TreeGrafter"/>
</dbReference>
<dbReference type="InterPro" id="IPR035965">
    <property type="entry name" value="PAS-like_dom_sf"/>
</dbReference>
<dbReference type="GO" id="GO:0052621">
    <property type="term" value="F:diguanylate cyclase activity"/>
    <property type="evidence" value="ECO:0007669"/>
    <property type="project" value="UniProtKB-EC"/>
</dbReference>
<dbReference type="PANTHER" id="PTHR45138:SF9">
    <property type="entry name" value="DIGUANYLATE CYCLASE DGCM-RELATED"/>
    <property type="match status" value="1"/>
</dbReference>
<dbReference type="EC" id="2.7.7.65" evidence="1"/>
<dbReference type="SMART" id="SM00091">
    <property type="entry name" value="PAS"/>
    <property type="match status" value="2"/>
</dbReference>
<dbReference type="Gene3D" id="3.30.70.270">
    <property type="match status" value="1"/>
</dbReference>
<dbReference type="Pfam" id="PF08448">
    <property type="entry name" value="PAS_4"/>
    <property type="match status" value="1"/>
</dbReference>
<evidence type="ECO:0000256" key="1">
    <source>
        <dbReference type="ARBA" id="ARBA00012528"/>
    </source>
</evidence>
<dbReference type="SUPFAM" id="SSF55785">
    <property type="entry name" value="PYP-like sensor domain (PAS domain)"/>
    <property type="match status" value="2"/>
</dbReference>
<evidence type="ECO:0000313" key="6">
    <source>
        <dbReference type="Proteomes" id="UP000016568"/>
    </source>
</evidence>
<dbReference type="InterPro" id="IPR000160">
    <property type="entry name" value="GGDEF_dom"/>
</dbReference>
<dbReference type="NCBIfam" id="TIGR00254">
    <property type="entry name" value="GGDEF"/>
    <property type="match status" value="1"/>
</dbReference>
<dbReference type="PANTHER" id="PTHR45138">
    <property type="entry name" value="REGULATORY COMPONENTS OF SENSORY TRANSDUCTION SYSTEM"/>
    <property type="match status" value="1"/>
</dbReference>
<accession>U2ZZ73</accession>
<dbReference type="CDD" id="cd00130">
    <property type="entry name" value="PAS"/>
    <property type="match status" value="1"/>
</dbReference>
<dbReference type="InterPro" id="IPR050469">
    <property type="entry name" value="Diguanylate_Cyclase"/>
</dbReference>
<feature type="domain" description="PAC" evidence="3">
    <location>
        <begin position="212"/>
        <end position="263"/>
    </location>
</feature>
<dbReference type="EMBL" id="BASZ01000011">
    <property type="protein sequence ID" value="GAD50694.1"/>
    <property type="molecule type" value="Genomic_DNA"/>
</dbReference>
<dbReference type="Pfam" id="PF00990">
    <property type="entry name" value="GGDEF"/>
    <property type="match status" value="1"/>
</dbReference>
<name>U2ZZ73_9SPHN</name>
<keyword evidence="6" id="KW-1185">Reference proteome</keyword>
<protein>
    <recommendedName>
        <fullName evidence="1">diguanylate cyclase</fullName>
        <ecNumber evidence="1">2.7.7.65</ecNumber>
    </recommendedName>
</protein>
<comment type="caution">
    <text evidence="5">The sequence shown here is derived from an EMBL/GenBank/DDBJ whole genome shotgun (WGS) entry which is preliminary data.</text>
</comment>
<organism evidence="5 6">
    <name type="scientific">Caenibius tardaugens NBRC 16725</name>
    <dbReference type="NCBI Taxonomy" id="1219035"/>
    <lineage>
        <taxon>Bacteria</taxon>
        <taxon>Pseudomonadati</taxon>
        <taxon>Pseudomonadota</taxon>
        <taxon>Alphaproteobacteria</taxon>
        <taxon>Sphingomonadales</taxon>
        <taxon>Erythrobacteraceae</taxon>
        <taxon>Caenibius</taxon>
    </lineage>
</organism>